<gene>
    <name evidence="6" type="ORF">GCM10011516_18790</name>
</gene>
<organism evidence="6 7">
    <name type="scientific">Sphingobacterium cellulitidis</name>
    <dbReference type="NCBI Taxonomy" id="1768011"/>
    <lineage>
        <taxon>Bacteria</taxon>
        <taxon>Pseudomonadati</taxon>
        <taxon>Bacteroidota</taxon>
        <taxon>Sphingobacteriia</taxon>
        <taxon>Sphingobacteriales</taxon>
        <taxon>Sphingobacteriaceae</taxon>
        <taxon>Sphingobacterium</taxon>
    </lineage>
</organism>
<evidence type="ECO:0000313" key="7">
    <source>
        <dbReference type="Proteomes" id="UP000614460"/>
    </source>
</evidence>
<dbReference type="AlphaFoldDB" id="A0A8H9KVV9"/>
<evidence type="ECO:0000313" key="6">
    <source>
        <dbReference type="EMBL" id="GGE21371.1"/>
    </source>
</evidence>
<reference evidence="6" key="1">
    <citation type="journal article" date="2014" name="Int. J. Syst. Evol. Microbiol.">
        <title>Complete genome sequence of Corynebacterium casei LMG S-19264T (=DSM 44701T), isolated from a smear-ripened cheese.</title>
        <authorList>
            <consortium name="US DOE Joint Genome Institute (JGI-PGF)"/>
            <person name="Walter F."/>
            <person name="Albersmeier A."/>
            <person name="Kalinowski J."/>
            <person name="Ruckert C."/>
        </authorList>
    </citation>
    <scope>NUCLEOTIDE SEQUENCE</scope>
    <source>
        <strain evidence="6">CGMCC 1.15966</strain>
    </source>
</reference>
<dbReference type="InterPro" id="IPR012338">
    <property type="entry name" value="Beta-lactam/transpept-like"/>
</dbReference>
<dbReference type="GO" id="GO:0046677">
    <property type="term" value="P:response to antibiotic"/>
    <property type="evidence" value="ECO:0007669"/>
    <property type="project" value="InterPro"/>
</dbReference>
<comment type="caution">
    <text evidence="6">The sequence shown here is derived from an EMBL/GenBank/DDBJ whole genome shotgun (WGS) entry which is preliminary data.</text>
</comment>
<dbReference type="Pfam" id="PF13354">
    <property type="entry name" value="Beta-lactamase2"/>
    <property type="match status" value="1"/>
</dbReference>
<evidence type="ECO:0000256" key="3">
    <source>
        <dbReference type="ARBA" id="ARBA00012865"/>
    </source>
</evidence>
<accession>A0A8H9KVV9</accession>
<name>A0A8H9KVV9_9SPHI</name>
<dbReference type="InterPro" id="IPR045155">
    <property type="entry name" value="Beta-lactam_cat"/>
</dbReference>
<keyword evidence="4" id="KW-0732">Signal</keyword>
<feature type="domain" description="Beta-lactamase class A catalytic" evidence="5">
    <location>
        <begin position="46"/>
        <end position="271"/>
    </location>
</feature>
<keyword evidence="7" id="KW-1185">Reference proteome</keyword>
<dbReference type="PANTHER" id="PTHR35333:SF3">
    <property type="entry name" value="BETA-LACTAMASE-TYPE TRANSPEPTIDASE FOLD CONTAINING PROTEIN"/>
    <property type="match status" value="1"/>
</dbReference>
<dbReference type="PRINTS" id="PR00118">
    <property type="entry name" value="BLACTAMASEA"/>
</dbReference>
<dbReference type="NCBIfam" id="NF012099">
    <property type="entry name" value="SubclassA2"/>
    <property type="match status" value="1"/>
</dbReference>
<dbReference type="SUPFAM" id="SSF56601">
    <property type="entry name" value="beta-lactamase/transpeptidase-like"/>
    <property type="match status" value="1"/>
</dbReference>
<dbReference type="Proteomes" id="UP000614460">
    <property type="component" value="Unassembled WGS sequence"/>
</dbReference>
<dbReference type="Gene3D" id="3.40.710.10">
    <property type="entry name" value="DD-peptidase/beta-lactamase superfamily"/>
    <property type="match status" value="1"/>
</dbReference>
<dbReference type="InterPro" id="IPR000871">
    <property type="entry name" value="Beta-lactam_class-A"/>
</dbReference>
<feature type="chain" id="PRO_5034409883" description="beta-lactamase" evidence="4">
    <location>
        <begin position="22"/>
        <end position="299"/>
    </location>
</feature>
<dbReference type="EMBL" id="BMKM01000003">
    <property type="protein sequence ID" value="GGE21371.1"/>
    <property type="molecule type" value="Genomic_DNA"/>
</dbReference>
<dbReference type="PROSITE" id="PS51257">
    <property type="entry name" value="PROKAR_LIPOPROTEIN"/>
    <property type="match status" value="1"/>
</dbReference>
<protein>
    <recommendedName>
        <fullName evidence="3">beta-lactamase</fullName>
        <ecNumber evidence="3">3.5.2.6</ecNumber>
    </recommendedName>
</protein>
<dbReference type="EC" id="3.5.2.6" evidence="3"/>
<evidence type="ECO:0000256" key="4">
    <source>
        <dbReference type="SAM" id="SignalP"/>
    </source>
</evidence>
<dbReference type="GO" id="GO:0030655">
    <property type="term" value="P:beta-lactam antibiotic catabolic process"/>
    <property type="evidence" value="ECO:0007669"/>
    <property type="project" value="InterPro"/>
</dbReference>
<feature type="signal peptide" evidence="4">
    <location>
        <begin position="1"/>
        <end position="21"/>
    </location>
</feature>
<evidence type="ECO:0000259" key="5">
    <source>
        <dbReference type="Pfam" id="PF13354"/>
    </source>
</evidence>
<dbReference type="RefSeq" id="WP_182498609.1">
    <property type="nucleotide sequence ID" value="NZ_BMKM01000003.1"/>
</dbReference>
<evidence type="ECO:0000256" key="2">
    <source>
        <dbReference type="ARBA" id="ARBA00009009"/>
    </source>
</evidence>
<sequence length="299" mass="33647">MRKQIYCLIFLFIGFSCPSSAQTHTELKKQIDKILKSYDAKVGIAIHNHDFTDSLIINGNHKYPLQSTYKFHLGIAILDQVDKGKLSLDQPVVFSKEMMNTDLYSPIKDKFPNGVTLPLSEVMRYTIAESDNLGCDAMFELLAGPDKVQEYFEEKGYTEQSIKTNEAVQQADWDIQFQNWTKVSQANKILFDYYTNTKNLLSESSHKFLWDTMRSTSTGKNRIKGLLPKGTTVAHKTGYSGMNKKTGITAAVNDIGVISLPNGQVLYISVYVTDSKETEPQSASIIAKVSKAAFDYFNK</sequence>
<comment type="similarity">
    <text evidence="2">Belongs to the class-A beta-lactamase family.</text>
</comment>
<reference evidence="6" key="2">
    <citation type="submission" date="2020-09" db="EMBL/GenBank/DDBJ databases">
        <authorList>
            <person name="Sun Q."/>
            <person name="Zhou Y."/>
        </authorList>
    </citation>
    <scope>NUCLEOTIDE SEQUENCE</scope>
    <source>
        <strain evidence="6">CGMCC 1.15966</strain>
    </source>
</reference>
<dbReference type="NCBIfam" id="NF033103">
    <property type="entry name" value="bla_class_A"/>
    <property type="match status" value="1"/>
</dbReference>
<dbReference type="GO" id="GO:0008800">
    <property type="term" value="F:beta-lactamase activity"/>
    <property type="evidence" value="ECO:0007669"/>
    <property type="project" value="UniProtKB-EC"/>
</dbReference>
<comment type="catalytic activity">
    <reaction evidence="1">
        <text>a beta-lactam + H2O = a substituted beta-amino acid</text>
        <dbReference type="Rhea" id="RHEA:20401"/>
        <dbReference type="ChEBI" id="CHEBI:15377"/>
        <dbReference type="ChEBI" id="CHEBI:35627"/>
        <dbReference type="ChEBI" id="CHEBI:140347"/>
        <dbReference type="EC" id="3.5.2.6"/>
    </reaction>
</comment>
<evidence type="ECO:0000256" key="1">
    <source>
        <dbReference type="ARBA" id="ARBA00001526"/>
    </source>
</evidence>
<dbReference type="PANTHER" id="PTHR35333">
    <property type="entry name" value="BETA-LACTAMASE"/>
    <property type="match status" value="1"/>
</dbReference>
<proteinExistence type="inferred from homology"/>